<dbReference type="GO" id="GO:0046872">
    <property type="term" value="F:metal ion binding"/>
    <property type="evidence" value="ECO:0007669"/>
    <property type="project" value="UniProtKB-KW"/>
</dbReference>
<dbReference type="InterPro" id="IPR041070">
    <property type="entry name" value="JHD"/>
</dbReference>
<evidence type="ECO:0000313" key="20">
    <source>
        <dbReference type="EMBL" id="TIC30786.1"/>
    </source>
</evidence>
<dbReference type="EMBL" id="SPRW01000034">
    <property type="protein sequence ID" value="TIC63622.1"/>
    <property type="molecule type" value="Genomic_DNA"/>
</dbReference>
<dbReference type="PROSITE" id="PS51184">
    <property type="entry name" value="JMJC"/>
    <property type="match status" value="1"/>
</dbReference>
<dbReference type="PANTHER" id="PTHR23123">
    <property type="entry name" value="PHD/F-BOX CONTAINING PROTEIN"/>
    <property type="match status" value="1"/>
</dbReference>
<dbReference type="EC" id="1.14.11.27" evidence="5"/>
<gene>
    <name evidence="22" type="ORF">E3Q01_01787</name>
    <name evidence="21" type="ORF">E3Q02_02945</name>
    <name evidence="20" type="ORF">E3Q10_01930</name>
    <name evidence="19" type="ORF">E3Q17_01957</name>
    <name evidence="18" type="ORF">E3Q22_02288</name>
</gene>
<evidence type="ECO:0000313" key="23">
    <source>
        <dbReference type="Proteomes" id="UP000305647"/>
    </source>
</evidence>
<evidence type="ECO:0000313" key="21">
    <source>
        <dbReference type="EMBL" id="TIC63622.1"/>
    </source>
</evidence>
<evidence type="ECO:0000256" key="8">
    <source>
        <dbReference type="ARBA" id="ARBA00022853"/>
    </source>
</evidence>
<dbReference type="EMBL" id="SPRC01000021">
    <property type="protein sequence ID" value="TIB79784.1"/>
    <property type="molecule type" value="Genomic_DNA"/>
</dbReference>
<evidence type="ECO:0000313" key="27">
    <source>
        <dbReference type="Proteomes" id="UP000310708"/>
    </source>
</evidence>
<comment type="catalytic activity">
    <reaction evidence="16">
        <text>N(6),N(6)-dimethyl-L-lysyl(36)-[histone H3] + 2 2-oxoglutarate + 2 O2 = L-lysyl(36)-[histone H3] + 2 formaldehyde + 2 succinate + 2 CO2</text>
        <dbReference type="Rhea" id="RHEA:42032"/>
        <dbReference type="Rhea" id="RHEA-COMP:9785"/>
        <dbReference type="Rhea" id="RHEA-COMP:9787"/>
        <dbReference type="ChEBI" id="CHEBI:15379"/>
        <dbReference type="ChEBI" id="CHEBI:16526"/>
        <dbReference type="ChEBI" id="CHEBI:16810"/>
        <dbReference type="ChEBI" id="CHEBI:16842"/>
        <dbReference type="ChEBI" id="CHEBI:29969"/>
        <dbReference type="ChEBI" id="CHEBI:30031"/>
        <dbReference type="ChEBI" id="CHEBI:61976"/>
        <dbReference type="EC" id="1.14.11.27"/>
    </reaction>
</comment>
<evidence type="ECO:0000256" key="1">
    <source>
        <dbReference type="ARBA" id="ARBA00001954"/>
    </source>
</evidence>
<dbReference type="AlphaFoldDB" id="A0A4T0PRY1"/>
<keyword evidence="8" id="KW-0156">Chromatin regulator</keyword>
<dbReference type="InterPro" id="IPR011011">
    <property type="entry name" value="Znf_FYVE_PHD"/>
</dbReference>
<proteinExistence type="inferred from homology"/>
<keyword evidence="10" id="KW-0560">Oxidoreductase</keyword>
<dbReference type="Pfam" id="PF17811">
    <property type="entry name" value="JHD"/>
    <property type="match status" value="1"/>
</dbReference>
<comment type="cofactor">
    <cofactor evidence="1">
        <name>Fe(2+)</name>
        <dbReference type="ChEBI" id="CHEBI:29033"/>
    </cofactor>
</comment>
<evidence type="ECO:0000313" key="25">
    <source>
        <dbReference type="Proteomes" id="UP000309601"/>
    </source>
</evidence>
<organism evidence="18 26">
    <name type="scientific">Wallemia mellicola</name>
    <dbReference type="NCBI Taxonomy" id="1708541"/>
    <lineage>
        <taxon>Eukaryota</taxon>
        <taxon>Fungi</taxon>
        <taxon>Dikarya</taxon>
        <taxon>Basidiomycota</taxon>
        <taxon>Wallemiomycotina</taxon>
        <taxon>Wallemiomycetes</taxon>
        <taxon>Wallemiales</taxon>
        <taxon>Wallemiaceae</taxon>
        <taxon>Wallemia</taxon>
    </lineage>
</organism>
<evidence type="ECO:0000313" key="18">
    <source>
        <dbReference type="EMBL" id="TIB79784.1"/>
    </source>
</evidence>
<evidence type="ECO:0000256" key="5">
    <source>
        <dbReference type="ARBA" id="ARBA00013246"/>
    </source>
</evidence>
<keyword evidence="11" id="KW-0408">Iron</keyword>
<evidence type="ECO:0000256" key="14">
    <source>
        <dbReference type="ARBA" id="ARBA00023242"/>
    </source>
</evidence>
<dbReference type="InterPro" id="IPR003347">
    <property type="entry name" value="JmjC_dom"/>
</dbReference>
<name>A0A4T0PRY1_9BASI</name>
<accession>A0A4T0PRY1</accession>
<evidence type="ECO:0000256" key="11">
    <source>
        <dbReference type="ARBA" id="ARBA00023004"/>
    </source>
</evidence>
<feature type="domain" description="JmjC" evidence="17">
    <location>
        <begin position="185"/>
        <end position="366"/>
    </location>
</feature>
<protein>
    <recommendedName>
        <fullName evidence="6">JmjC domain-containing histone demethylation protein 1</fullName>
        <ecNumber evidence="5">1.14.11.27</ecNumber>
    </recommendedName>
    <alternativeName>
        <fullName evidence="15">[Histone-H3]-lysine-36 demethylase 1</fullName>
    </alternativeName>
</protein>
<comment type="caution">
    <text evidence="18">The sequence shown here is derived from an EMBL/GenBank/DDBJ whole genome shotgun (WGS) entry which is preliminary data.</text>
</comment>
<evidence type="ECO:0000256" key="10">
    <source>
        <dbReference type="ARBA" id="ARBA00023002"/>
    </source>
</evidence>
<dbReference type="Proteomes" id="UP000307169">
    <property type="component" value="Unassembled WGS sequence"/>
</dbReference>
<dbReference type="EMBL" id="SPRO01000016">
    <property type="protein sequence ID" value="TIC30786.1"/>
    <property type="molecule type" value="Genomic_DNA"/>
</dbReference>
<dbReference type="SMART" id="SM00558">
    <property type="entry name" value="JmjC"/>
    <property type="match status" value="1"/>
</dbReference>
<dbReference type="Gene3D" id="3.30.40.10">
    <property type="entry name" value="Zinc/RING finger domain, C3HC4 (zinc finger)"/>
    <property type="match status" value="1"/>
</dbReference>
<evidence type="ECO:0000313" key="26">
    <source>
        <dbReference type="Proteomes" id="UP000310685"/>
    </source>
</evidence>
<evidence type="ECO:0000256" key="16">
    <source>
        <dbReference type="ARBA" id="ARBA00047915"/>
    </source>
</evidence>
<dbReference type="SUPFAM" id="SSF57903">
    <property type="entry name" value="FYVE/PHD zinc finger"/>
    <property type="match status" value="1"/>
</dbReference>
<dbReference type="InterPro" id="IPR050690">
    <property type="entry name" value="JHDM1_Histone_Demethylase"/>
</dbReference>
<evidence type="ECO:0000313" key="22">
    <source>
        <dbReference type="EMBL" id="TIC66173.1"/>
    </source>
</evidence>
<evidence type="ECO:0000256" key="4">
    <source>
        <dbReference type="ARBA" id="ARBA00008037"/>
    </source>
</evidence>
<keyword evidence="7" id="KW-0479">Metal-binding</keyword>
<evidence type="ECO:0000256" key="15">
    <source>
        <dbReference type="ARBA" id="ARBA00031083"/>
    </source>
</evidence>
<keyword evidence="13" id="KW-0804">Transcription</keyword>
<dbReference type="SUPFAM" id="SSF51197">
    <property type="entry name" value="Clavaminate synthase-like"/>
    <property type="match status" value="1"/>
</dbReference>
<dbReference type="EMBL" id="SPRX01000018">
    <property type="protein sequence ID" value="TIC66173.1"/>
    <property type="molecule type" value="Genomic_DNA"/>
</dbReference>
<comment type="function">
    <text evidence="2">Histone demethylase that specifically demethylates 'Lys-36' of histone H3, thereby playing a central role in histone code.</text>
</comment>
<comment type="subcellular location">
    <subcellularLocation>
        <location evidence="3">Nucleus</location>
    </subcellularLocation>
</comment>
<dbReference type="EMBL" id="SPRH01000019">
    <property type="protein sequence ID" value="TIC01019.1"/>
    <property type="molecule type" value="Genomic_DNA"/>
</dbReference>
<keyword evidence="9" id="KW-0223">Dioxygenase</keyword>
<evidence type="ECO:0000256" key="7">
    <source>
        <dbReference type="ARBA" id="ARBA00022723"/>
    </source>
</evidence>
<evidence type="ECO:0000256" key="12">
    <source>
        <dbReference type="ARBA" id="ARBA00023015"/>
    </source>
</evidence>
<comment type="similarity">
    <text evidence="4">Belongs to the JHDM1 histone demethylase family.</text>
</comment>
<evidence type="ECO:0000256" key="13">
    <source>
        <dbReference type="ARBA" id="ARBA00023163"/>
    </source>
</evidence>
<keyword evidence="12" id="KW-0805">Transcription regulation</keyword>
<dbReference type="Pfam" id="PF02373">
    <property type="entry name" value="JmjC"/>
    <property type="match status" value="1"/>
</dbReference>
<dbReference type="GO" id="GO:0140680">
    <property type="term" value="F:histone H3K36me/H3K36me2 demethylase activity"/>
    <property type="evidence" value="ECO:0007669"/>
    <property type="project" value="UniProtKB-EC"/>
</dbReference>
<evidence type="ECO:0000259" key="17">
    <source>
        <dbReference type="PROSITE" id="PS51184"/>
    </source>
</evidence>
<sequence length="561" mass="64410">MEEESDSHSRCPKCPSIDNDQDIADVDDIWIGCEACDNWYHCACVNSYSIPYRLADIDSNSNLAIKKKPEPRKSKRSKLKHDYAALNDGITPSYLHVERLPFLQTENYEFKRMKGEDLTIDWLETDPNSLSEPIVVPDPAGLDMKMPASNTSIDHIAKAVGIDKPVEVIDCATQNLSKYPWTLGEWANHYYKRRQAPEIEKTLNVISLEVSDTEFAKEIIPPKFVRDLDWVGNFWPQHKKKDAPRVLLYVLMSLKGSFTDWHVDFAGSSVFYHVLRGSKTFYLSRPNSYNLQQYKMWSESADQGSQWFGDLADTTYKVTLEAGNTLIIPTGWIHAVHTPTDSLVIGGNFVHSYGIEGQQKIVQIEIDTKVPLKFRFPGYQTLCWYVANHYKNTLKDGKKVHERVLSSLALRIDNPVNENGVADEKALKIAKTYKERFPADDIEIGPFELAAWLNFNEPLSKKNVKRRRGETKIVKEEGIDEDWTEPKISKETTSVQRKCKRPFVNDKGEWEVDMSKPENGDGEDATIYHSYSRIRKWNVSQPDVYICEENINLTQTYSFVK</sequence>
<dbReference type="Proteomes" id="UP000310685">
    <property type="component" value="Unassembled WGS sequence"/>
</dbReference>
<evidence type="ECO:0000256" key="3">
    <source>
        <dbReference type="ARBA" id="ARBA00004123"/>
    </source>
</evidence>
<dbReference type="InterPro" id="IPR013083">
    <property type="entry name" value="Znf_RING/FYVE/PHD"/>
</dbReference>
<dbReference type="Proteomes" id="UP000309601">
    <property type="component" value="Unassembled WGS sequence"/>
</dbReference>
<evidence type="ECO:0000313" key="24">
    <source>
        <dbReference type="Proteomes" id="UP000307169"/>
    </source>
</evidence>
<dbReference type="Proteomes" id="UP000310708">
    <property type="component" value="Unassembled WGS sequence"/>
</dbReference>
<evidence type="ECO:0000256" key="6">
    <source>
        <dbReference type="ARBA" id="ARBA00015153"/>
    </source>
</evidence>
<dbReference type="GO" id="GO:0005634">
    <property type="term" value="C:nucleus"/>
    <property type="evidence" value="ECO:0007669"/>
    <property type="project" value="UniProtKB-SubCell"/>
</dbReference>
<evidence type="ECO:0000313" key="19">
    <source>
        <dbReference type="EMBL" id="TIC01019.1"/>
    </source>
</evidence>
<evidence type="ECO:0000256" key="9">
    <source>
        <dbReference type="ARBA" id="ARBA00022964"/>
    </source>
</evidence>
<evidence type="ECO:0000256" key="2">
    <source>
        <dbReference type="ARBA" id="ARBA00003909"/>
    </source>
</evidence>
<reference evidence="23 24" key="1">
    <citation type="submission" date="2019-03" db="EMBL/GenBank/DDBJ databases">
        <title>Sequencing 25 genomes of Wallemia mellicola.</title>
        <authorList>
            <person name="Gostincar C."/>
        </authorList>
    </citation>
    <scope>NUCLEOTIDE SEQUENCE [LARGE SCALE GENOMIC DNA]</scope>
    <source>
        <strain evidence="19 24">EXF-1262</strain>
        <strain evidence="21 25">EXF-1274</strain>
        <strain evidence="18 26">EXF-6152</strain>
        <strain evidence="22 27">EXF-757</strain>
        <strain evidence="20 23">EXF-8738</strain>
    </source>
</reference>
<keyword evidence="14" id="KW-0539">Nucleus</keyword>
<dbReference type="Gene3D" id="2.60.120.650">
    <property type="entry name" value="Cupin"/>
    <property type="match status" value="1"/>
</dbReference>
<dbReference type="Proteomes" id="UP000305647">
    <property type="component" value="Unassembled WGS sequence"/>
</dbReference>